<keyword evidence="3" id="KW-1185">Reference proteome</keyword>
<evidence type="ECO:0000313" key="2">
    <source>
        <dbReference type="EMBL" id="MBD2603144.1"/>
    </source>
</evidence>
<name>A0ABR8GJB1_9CYAN</name>
<dbReference type="EMBL" id="JACJTA010000001">
    <property type="protein sequence ID" value="MBD2603144.1"/>
    <property type="molecule type" value="Genomic_DNA"/>
</dbReference>
<sequence>MNSQTVVKNAENNNATRIMSLLETLRQKVQNFAVLDMQGLRVGEVKNLILDANRQLNLVVSEDPILLLPSKLIKKIDTSTRSVYMEIDKLAISNQEYLGKEIPENEKRLDNPNTVKVEAKYNLENVVEEDIIRLLGERLIVDSTKRKIGEVIVRKEIETRMVQVPVRREKLIVEQINPEHKQLAEIDLGFTEISGIDLAENQRPEFASLEGSLTVSGDFSSPKIASLLLNAIALERNHKCKQVRVTIVVEDESTQNKYQEWFDRCSQNQEPNPEK</sequence>
<organism evidence="2 3">
    <name type="scientific">Scytonema hofmannii FACHB-248</name>
    <dbReference type="NCBI Taxonomy" id="1842502"/>
    <lineage>
        <taxon>Bacteria</taxon>
        <taxon>Bacillati</taxon>
        <taxon>Cyanobacteriota</taxon>
        <taxon>Cyanophyceae</taxon>
        <taxon>Nostocales</taxon>
        <taxon>Scytonemataceae</taxon>
        <taxon>Scytonema</taxon>
    </lineage>
</organism>
<dbReference type="RefSeq" id="WP_029635636.1">
    <property type="nucleotide sequence ID" value="NZ_JACJTA010000001.1"/>
</dbReference>
<dbReference type="Pfam" id="PF09557">
    <property type="entry name" value="DUF2382"/>
    <property type="match status" value="1"/>
</dbReference>
<reference evidence="2 3" key="1">
    <citation type="journal article" date="2020" name="ISME J.">
        <title>Comparative genomics reveals insights into cyanobacterial evolution and habitat adaptation.</title>
        <authorList>
            <person name="Chen M.Y."/>
            <person name="Teng W.K."/>
            <person name="Zhao L."/>
            <person name="Hu C.X."/>
            <person name="Zhou Y.K."/>
            <person name="Han B.P."/>
            <person name="Song L.R."/>
            <person name="Shu W.S."/>
        </authorList>
    </citation>
    <scope>NUCLEOTIDE SEQUENCE [LARGE SCALE GENOMIC DNA]</scope>
    <source>
        <strain evidence="2 3">FACHB-248</strain>
    </source>
</reference>
<protein>
    <submittedName>
        <fullName evidence="2">DUF2382 domain-containing protein</fullName>
    </submittedName>
</protein>
<dbReference type="InterPro" id="IPR019060">
    <property type="entry name" value="DUF2382"/>
</dbReference>
<feature type="domain" description="DUF2382" evidence="1">
    <location>
        <begin position="132"/>
        <end position="180"/>
    </location>
</feature>
<evidence type="ECO:0000313" key="3">
    <source>
        <dbReference type="Proteomes" id="UP000660380"/>
    </source>
</evidence>
<evidence type="ECO:0000259" key="1">
    <source>
        <dbReference type="Pfam" id="PF09557"/>
    </source>
</evidence>
<proteinExistence type="predicted"/>
<accession>A0ABR8GJB1</accession>
<comment type="caution">
    <text evidence="2">The sequence shown here is derived from an EMBL/GenBank/DDBJ whole genome shotgun (WGS) entry which is preliminary data.</text>
</comment>
<dbReference type="Proteomes" id="UP000660380">
    <property type="component" value="Unassembled WGS sequence"/>
</dbReference>
<gene>
    <name evidence="2" type="ORF">H6G81_01065</name>
</gene>